<dbReference type="EMBL" id="JABEQD010000015">
    <property type="protein sequence ID" value="MBB2169993.1"/>
    <property type="molecule type" value="Genomic_DNA"/>
</dbReference>
<evidence type="ECO:0000256" key="3">
    <source>
        <dbReference type="SAM" id="MobiDB-lite"/>
    </source>
</evidence>
<evidence type="ECO:0000256" key="1">
    <source>
        <dbReference type="PIRSR" id="PIRSR640255-1"/>
    </source>
</evidence>
<dbReference type="InterPro" id="IPR001604">
    <property type="entry name" value="Endo_G_ENPP1-like_dom"/>
</dbReference>
<dbReference type="Pfam" id="PF01223">
    <property type="entry name" value="Endonuclease_NS"/>
    <property type="match status" value="1"/>
</dbReference>
<dbReference type="Gene3D" id="3.40.570.10">
    <property type="entry name" value="Extracellular Endonuclease, subunit A"/>
    <property type="match status" value="1"/>
</dbReference>
<dbReference type="RefSeq" id="WP_182987459.1">
    <property type="nucleotide sequence ID" value="NZ_JABEQD010000015.1"/>
</dbReference>
<feature type="binding site" evidence="2">
    <location>
        <position position="147"/>
    </location>
    <ligand>
        <name>Mg(2+)</name>
        <dbReference type="ChEBI" id="CHEBI:18420"/>
        <note>catalytic</note>
    </ligand>
</feature>
<dbReference type="InterPro" id="IPR020821">
    <property type="entry name" value="ENPP1-3/EXOG-like_nuc-like"/>
</dbReference>
<dbReference type="SMART" id="SM00892">
    <property type="entry name" value="Endonuclease_NS"/>
    <property type="match status" value="1"/>
</dbReference>
<organism evidence="7 8">
    <name type="scientific">Gluconacetobacter aggeris</name>
    <dbReference type="NCBI Taxonomy" id="1286186"/>
    <lineage>
        <taxon>Bacteria</taxon>
        <taxon>Pseudomonadati</taxon>
        <taxon>Pseudomonadota</taxon>
        <taxon>Alphaproteobacteria</taxon>
        <taxon>Acetobacterales</taxon>
        <taxon>Acetobacteraceae</taxon>
        <taxon>Gluconacetobacter</taxon>
    </lineage>
</organism>
<evidence type="ECO:0000259" key="6">
    <source>
        <dbReference type="SMART" id="SM00892"/>
    </source>
</evidence>
<dbReference type="InterPro" id="IPR044925">
    <property type="entry name" value="His-Me_finger_sf"/>
</dbReference>
<dbReference type="GO" id="GO:0003676">
    <property type="term" value="F:nucleic acid binding"/>
    <property type="evidence" value="ECO:0007669"/>
    <property type="project" value="InterPro"/>
</dbReference>
<keyword evidence="2" id="KW-0479">Metal-binding</keyword>
<accession>A0A7W4NZV1</accession>
<evidence type="ECO:0000256" key="2">
    <source>
        <dbReference type="PIRSR" id="PIRSR640255-2"/>
    </source>
</evidence>
<dbReference type="GO" id="GO:0046872">
    <property type="term" value="F:metal ion binding"/>
    <property type="evidence" value="ECO:0007669"/>
    <property type="project" value="UniProtKB-KW"/>
</dbReference>
<feature type="domain" description="ENPP1-3/EXOG-like endonuclease/phosphodiesterase" evidence="5">
    <location>
        <begin position="52"/>
        <end position="242"/>
    </location>
</feature>
<feature type="domain" description="DNA/RNA non-specific endonuclease/pyrophosphatase/phosphodiesterase" evidence="6">
    <location>
        <begin position="51"/>
        <end position="242"/>
    </location>
</feature>
<dbReference type="GO" id="GO:0016787">
    <property type="term" value="F:hydrolase activity"/>
    <property type="evidence" value="ECO:0007669"/>
    <property type="project" value="InterPro"/>
</dbReference>
<evidence type="ECO:0000313" key="8">
    <source>
        <dbReference type="Proteomes" id="UP000559860"/>
    </source>
</evidence>
<proteinExistence type="predicted"/>
<feature type="signal peptide" evidence="4">
    <location>
        <begin position="1"/>
        <end position="23"/>
    </location>
</feature>
<dbReference type="GO" id="GO:0004519">
    <property type="term" value="F:endonuclease activity"/>
    <property type="evidence" value="ECO:0007669"/>
    <property type="project" value="UniProtKB-KW"/>
</dbReference>
<dbReference type="SUPFAM" id="SSF54060">
    <property type="entry name" value="His-Me finger endonucleases"/>
    <property type="match status" value="1"/>
</dbReference>
<keyword evidence="7" id="KW-0540">Nuclease</keyword>
<reference evidence="7 8" key="1">
    <citation type="submission" date="2020-04" db="EMBL/GenBank/DDBJ databases">
        <title>Description of novel Gluconacetobacter.</title>
        <authorList>
            <person name="Sombolestani A."/>
        </authorList>
    </citation>
    <scope>NUCLEOTIDE SEQUENCE [LARGE SCALE GENOMIC DNA]</scope>
    <source>
        <strain evidence="7 8">LMG 27801</strain>
    </source>
</reference>
<evidence type="ECO:0000259" key="5">
    <source>
        <dbReference type="SMART" id="SM00477"/>
    </source>
</evidence>
<dbReference type="PANTHER" id="PTHR13966:SF5">
    <property type="entry name" value="ENDONUCLEASE G, MITOCHONDRIAL"/>
    <property type="match status" value="1"/>
</dbReference>
<evidence type="ECO:0000256" key="4">
    <source>
        <dbReference type="SAM" id="SignalP"/>
    </source>
</evidence>
<dbReference type="AlphaFoldDB" id="A0A7W4NZV1"/>
<keyword evidence="7" id="KW-0255">Endonuclease</keyword>
<dbReference type="InterPro" id="IPR040255">
    <property type="entry name" value="Non-specific_endonuclease"/>
</dbReference>
<feature type="chain" id="PRO_5030983063" evidence="4">
    <location>
        <begin position="24"/>
        <end position="300"/>
    </location>
</feature>
<keyword evidence="7" id="KW-0378">Hydrolase</keyword>
<evidence type="ECO:0000313" key="7">
    <source>
        <dbReference type="EMBL" id="MBB2169993.1"/>
    </source>
</evidence>
<protein>
    <submittedName>
        <fullName evidence="7">DNA/RNA non-specific endonuclease</fullName>
    </submittedName>
</protein>
<gene>
    <name evidence="7" type="ORF">HLH36_16845</name>
</gene>
<dbReference type="InterPro" id="IPR044929">
    <property type="entry name" value="DNA/RNA_non-sp_Endonuclease_sf"/>
</dbReference>
<sequence>MLRAILFAGAGAALMCAVTCARAAPCDGFGFDNQLPRLVNSRLAARTTLVCNRNYASLVSGLAHEPLWSAERLAEEDIEGAERTGRVTRYFHVDARVPAGDQATLADYRGSGYDKGHLTPSGDAPDARAQEQTFSLANVVPQTPALNEGIWTGVEMGVRELAERDGVLYVVTGPAFRGQKQAIGSDDVLVPSSTWKAVYDPVAEKAGVYVCKNNDAPTCTTVSVATLIQEVGIDPFPGLSDAMKAQAPDLPQPEASPYAPRARARRTGWEGAGRSGMLRDAERAGTTALYGLARTLEGGQ</sequence>
<name>A0A7W4NZV1_9PROT</name>
<dbReference type="PANTHER" id="PTHR13966">
    <property type="entry name" value="ENDONUCLEASE RELATED"/>
    <property type="match status" value="1"/>
</dbReference>
<keyword evidence="4" id="KW-0732">Signal</keyword>
<dbReference type="SMART" id="SM00477">
    <property type="entry name" value="NUC"/>
    <property type="match status" value="1"/>
</dbReference>
<feature type="region of interest" description="Disordered" evidence="3">
    <location>
        <begin position="245"/>
        <end position="273"/>
    </location>
</feature>
<dbReference type="Proteomes" id="UP000559860">
    <property type="component" value="Unassembled WGS sequence"/>
</dbReference>
<feature type="active site" description="Proton acceptor" evidence="1">
    <location>
        <position position="117"/>
    </location>
</feature>
<comment type="caution">
    <text evidence="7">The sequence shown here is derived from an EMBL/GenBank/DDBJ whole genome shotgun (WGS) entry which is preliminary data.</text>
</comment>
<keyword evidence="8" id="KW-1185">Reference proteome</keyword>